<dbReference type="SUPFAM" id="SSF46977">
    <property type="entry name" value="Succinate dehydrogenase/fumarate reductase flavoprotein C-terminal domain"/>
    <property type="match status" value="1"/>
</dbReference>
<dbReference type="RefSeq" id="WP_305025213.1">
    <property type="nucleotide sequence ID" value="NZ_JAUQTB010000011.1"/>
</dbReference>
<dbReference type="PANTHER" id="PTHR11632">
    <property type="entry name" value="SUCCINATE DEHYDROGENASE 2 FLAVOPROTEIN SUBUNIT"/>
    <property type="match status" value="1"/>
</dbReference>
<evidence type="ECO:0000256" key="1">
    <source>
        <dbReference type="ARBA" id="ARBA00022630"/>
    </source>
</evidence>
<dbReference type="Pfam" id="PF02910">
    <property type="entry name" value="Succ_DH_flav_C"/>
    <property type="match status" value="1"/>
</dbReference>
<proteinExistence type="predicted"/>
<dbReference type="Proteomes" id="UP001240171">
    <property type="component" value="Unassembled WGS sequence"/>
</dbReference>
<dbReference type="InterPro" id="IPR036188">
    <property type="entry name" value="FAD/NAD-bd_sf"/>
</dbReference>
<dbReference type="Gene3D" id="3.50.50.60">
    <property type="entry name" value="FAD/NAD(P)-binding domain"/>
    <property type="match status" value="2"/>
</dbReference>
<keyword evidence="6" id="KW-1185">Reference proteome</keyword>
<dbReference type="InterPro" id="IPR003953">
    <property type="entry name" value="FAD-dep_OxRdtase_2_FAD-bd"/>
</dbReference>
<evidence type="ECO:0000259" key="4">
    <source>
        <dbReference type="Pfam" id="PF02910"/>
    </source>
</evidence>
<dbReference type="SUPFAM" id="SSF51905">
    <property type="entry name" value="FAD/NAD(P)-binding domain"/>
    <property type="match status" value="1"/>
</dbReference>
<evidence type="ECO:0000313" key="6">
    <source>
        <dbReference type="Proteomes" id="UP001240171"/>
    </source>
</evidence>
<dbReference type="InterPro" id="IPR015939">
    <property type="entry name" value="Fum_Rdtase/Succ_DH_flav-like_C"/>
</dbReference>
<name>A0ABT9CFE5_9BACL</name>
<sequence length="533" mass="57494">MANQDRALHLTTDVLVIGGGPAGTWAAVTAAAKGARVVLADKGYCGSSGATAPSGTGVWYVQPDQQLREEAKASRYDMGGRLAEHRWMNRVLDRTYVNMNQLGAWGYPFPLDEYGNQHRRSLQGPEYMRLMRRVVKKAGVKILDHSPALELLADEHGVGGAAGVHTQTGTPWVVEAGAVVIATGGCAFLSKALGCNVLTGDGYLMAAEAGANLSGMEFSNAYAICPTFSSVTKTAYYSYASFYYEDGTVVEGAGSKRGRSVIARNLMEGRQVYAILDQAPEHLKPLLRVGQTNFFLPFDRRGIDPFTDPFPVTLRLEGTVRGTGGIRITSENCETKVPGLYAAGDAATRELICGGFTGGGSHNAAWAMSSGSFAGEGAADYAKALGVHAASRQLTGRSTNPIVAEGKGSVNASRTEEWVQAVQEEVKPYDRNLFRSGEVMSQSLNRLDQLWQSQRGQAVEQTAAGVKAREAAAMTATARWMYTSALARTESRGMHKRSDYKGIDENQHYRLITGGLDQLWVRPEQVHKEVVVH</sequence>
<dbReference type="PANTHER" id="PTHR11632:SF51">
    <property type="entry name" value="SUCCINATE DEHYDROGENASE [UBIQUINONE] FLAVOPROTEIN SUBUNIT, MITOCHONDRIAL"/>
    <property type="match status" value="1"/>
</dbReference>
<feature type="domain" description="Fumarate reductase/succinate dehydrogenase flavoprotein-like C-terminal" evidence="4">
    <location>
        <begin position="433"/>
        <end position="506"/>
    </location>
</feature>
<accession>A0ABT9CFE5</accession>
<protein>
    <submittedName>
        <fullName evidence="5">FAD-binding protein</fullName>
    </submittedName>
</protein>
<organism evidence="5 6">
    <name type="scientific">Paenibacillus lacisoli</name>
    <dbReference type="NCBI Taxonomy" id="3064525"/>
    <lineage>
        <taxon>Bacteria</taxon>
        <taxon>Bacillati</taxon>
        <taxon>Bacillota</taxon>
        <taxon>Bacilli</taxon>
        <taxon>Bacillales</taxon>
        <taxon>Paenibacillaceae</taxon>
        <taxon>Paenibacillus</taxon>
    </lineage>
</organism>
<evidence type="ECO:0000259" key="3">
    <source>
        <dbReference type="Pfam" id="PF00890"/>
    </source>
</evidence>
<dbReference type="InterPro" id="IPR037099">
    <property type="entry name" value="Fum_R/Succ_DH_flav-like_C_sf"/>
</dbReference>
<dbReference type="InterPro" id="IPR030664">
    <property type="entry name" value="SdhA/FrdA/AprA"/>
</dbReference>
<comment type="caution">
    <text evidence="5">The sequence shown here is derived from an EMBL/GenBank/DDBJ whole genome shotgun (WGS) entry which is preliminary data.</text>
</comment>
<reference evidence="5 6" key="1">
    <citation type="submission" date="2023-07" db="EMBL/GenBank/DDBJ databases">
        <title>Paenibacillus sp. JX-17 nov. isolated from soil.</title>
        <authorList>
            <person name="Wan Y."/>
            <person name="Liu B."/>
        </authorList>
    </citation>
    <scope>NUCLEOTIDE SEQUENCE [LARGE SCALE GENOMIC DNA]</scope>
    <source>
        <strain evidence="5 6">JX-17</strain>
    </source>
</reference>
<keyword evidence="2" id="KW-0560">Oxidoreductase</keyword>
<dbReference type="PRINTS" id="PR00411">
    <property type="entry name" value="PNDRDTASEI"/>
</dbReference>
<keyword evidence="1" id="KW-0285">Flavoprotein</keyword>
<evidence type="ECO:0000313" key="5">
    <source>
        <dbReference type="EMBL" id="MDO7907994.1"/>
    </source>
</evidence>
<dbReference type="Gene3D" id="1.20.58.100">
    <property type="entry name" value="Fumarate reductase/succinate dehydrogenase flavoprotein-like, C-terminal domain"/>
    <property type="match status" value="1"/>
</dbReference>
<dbReference type="Pfam" id="PF00890">
    <property type="entry name" value="FAD_binding_2"/>
    <property type="match status" value="1"/>
</dbReference>
<dbReference type="EMBL" id="JAUQTB010000011">
    <property type="protein sequence ID" value="MDO7907994.1"/>
    <property type="molecule type" value="Genomic_DNA"/>
</dbReference>
<feature type="domain" description="FAD-dependent oxidoreductase 2 FAD-binding" evidence="3">
    <location>
        <begin position="13"/>
        <end position="358"/>
    </location>
</feature>
<dbReference type="PRINTS" id="PR00368">
    <property type="entry name" value="FADPNR"/>
</dbReference>
<dbReference type="PIRSF" id="PIRSF000171">
    <property type="entry name" value="SDHA_APRA_LASPO"/>
    <property type="match status" value="1"/>
</dbReference>
<gene>
    <name evidence="5" type="ORF">Q5741_16400</name>
</gene>
<evidence type="ECO:0000256" key="2">
    <source>
        <dbReference type="ARBA" id="ARBA00023002"/>
    </source>
</evidence>